<dbReference type="SUPFAM" id="SSF46785">
    <property type="entry name" value="Winged helix' DNA-binding domain"/>
    <property type="match status" value="1"/>
</dbReference>
<dbReference type="Gene3D" id="1.10.10.10">
    <property type="entry name" value="Winged helix-like DNA-binding domain superfamily/Winged helix DNA-binding domain"/>
    <property type="match status" value="1"/>
</dbReference>
<dbReference type="InParanoid" id="A0A165QIH0"/>
<keyword evidence="2" id="KW-0539">Nucleus</keyword>
<dbReference type="Proteomes" id="UP000077266">
    <property type="component" value="Unassembled WGS sequence"/>
</dbReference>
<dbReference type="InterPro" id="IPR050211">
    <property type="entry name" value="FOX_domain-containing"/>
</dbReference>
<dbReference type="PANTHER" id="PTHR11829">
    <property type="entry name" value="FORKHEAD BOX PROTEIN"/>
    <property type="match status" value="1"/>
</dbReference>
<dbReference type="OrthoDB" id="5954824at2759"/>
<dbReference type="InterPro" id="IPR036388">
    <property type="entry name" value="WH-like_DNA-bd_sf"/>
</dbReference>
<accession>A0A165QIH0</accession>
<dbReference type="SMART" id="SM00339">
    <property type="entry name" value="FH"/>
    <property type="match status" value="1"/>
</dbReference>
<proteinExistence type="predicted"/>
<comment type="subcellular location">
    <subcellularLocation>
        <location evidence="2">Nucleus</location>
    </subcellularLocation>
</comment>
<dbReference type="STRING" id="1314781.A0A165QIH0"/>
<dbReference type="Pfam" id="PF00250">
    <property type="entry name" value="Forkhead"/>
    <property type="match status" value="1"/>
</dbReference>
<sequence length="75" mass="8578">ILCALKGSPKGRLTLEEMYKAIEERFPFYMTYKPYRNSIRHNLSLNSMFIKVARPITDPGKGCCEYCTSVPRAGD</sequence>
<evidence type="ECO:0000313" key="5">
    <source>
        <dbReference type="Proteomes" id="UP000077266"/>
    </source>
</evidence>
<keyword evidence="5" id="KW-1185">Reference proteome</keyword>
<dbReference type="GO" id="GO:0005634">
    <property type="term" value="C:nucleus"/>
    <property type="evidence" value="ECO:0007669"/>
    <property type="project" value="UniProtKB-SubCell"/>
</dbReference>
<feature type="domain" description="Fork-head" evidence="3">
    <location>
        <begin position="1"/>
        <end position="62"/>
    </location>
</feature>
<evidence type="ECO:0000256" key="1">
    <source>
        <dbReference type="ARBA" id="ARBA00023125"/>
    </source>
</evidence>
<dbReference type="InterPro" id="IPR036390">
    <property type="entry name" value="WH_DNA-bd_sf"/>
</dbReference>
<organism evidence="4 5">
    <name type="scientific">Exidia glandulosa HHB12029</name>
    <dbReference type="NCBI Taxonomy" id="1314781"/>
    <lineage>
        <taxon>Eukaryota</taxon>
        <taxon>Fungi</taxon>
        <taxon>Dikarya</taxon>
        <taxon>Basidiomycota</taxon>
        <taxon>Agaricomycotina</taxon>
        <taxon>Agaricomycetes</taxon>
        <taxon>Auriculariales</taxon>
        <taxon>Exidiaceae</taxon>
        <taxon>Exidia</taxon>
    </lineage>
</organism>
<dbReference type="InterPro" id="IPR001766">
    <property type="entry name" value="Fork_head_dom"/>
</dbReference>
<gene>
    <name evidence="4" type="ORF">EXIGLDRAFT_600494</name>
</gene>
<evidence type="ECO:0000313" key="4">
    <source>
        <dbReference type="EMBL" id="KZW03669.1"/>
    </source>
</evidence>
<dbReference type="EMBL" id="KV425883">
    <property type="protein sequence ID" value="KZW03669.1"/>
    <property type="molecule type" value="Genomic_DNA"/>
</dbReference>
<feature type="non-terminal residue" evidence="4">
    <location>
        <position position="1"/>
    </location>
</feature>
<reference evidence="4 5" key="1">
    <citation type="journal article" date="2016" name="Mol. Biol. Evol.">
        <title>Comparative Genomics of Early-Diverging Mushroom-Forming Fungi Provides Insights into the Origins of Lignocellulose Decay Capabilities.</title>
        <authorList>
            <person name="Nagy L.G."/>
            <person name="Riley R."/>
            <person name="Tritt A."/>
            <person name="Adam C."/>
            <person name="Daum C."/>
            <person name="Floudas D."/>
            <person name="Sun H."/>
            <person name="Yadav J.S."/>
            <person name="Pangilinan J."/>
            <person name="Larsson K.H."/>
            <person name="Matsuura K."/>
            <person name="Barry K."/>
            <person name="Labutti K."/>
            <person name="Kuo R."/>
            <person name="Ohm R.A."/>
            <person name="Bhattacharya S.S."/>
            <person name="Shirouzu T."/>
            <person name="Yoshinaga Y."/>
            <person name="Martin F.M."/>
            <person name="Grigoriev I.V."/>
            <person name="Hibbett D.S."/>
        </authorList>
    </citation>
    <scope>NUCLEOTIDE SEQUENCE [LARGE SCALE GENOMIC DNA]</scope>
    <source>
        <strain evidence="4 5">HHB12029</strain>
    </source>
</reference>
<feature type="DNA-binding region" description="Fork-head" evidence="2">
    <location>
        <begin position="1"/>
        <end position="62"/>
    </location>
</feature>
<protein>
    <submittedName>
        <fullName evidence="4">Winged helix DNA-binding domain-containing protein</fullName>
    </submittedName>
</protein>
<dbReference type="GO" id="GO:0000978">
    <property type="term" value="F:RNA polymerase II cis-regulatory region sequence-specific DNA binding"/>
    <property type="evidence" value="ECO:0007669"/>
    <property type="project" value="TreeGrafter"/>
</dbReference>
<dbReference type="PROSITE" id="PS50039">
    <property type="entry name" value="FORK_HEAD_3"/>
    <property type="match status" value="1"/>
</dbReference>
<dbReference type="PRINTS" id="PR00053">
    <property type="entry name" value="FORKHEAD"/>
</dbReference>
<dbReference type="GO" id="GO:0000981">
    <property type="term" value="F:DNA-binding transcription factor activity, RNA polymerase II-specific"/>
    <property type="evidence" value="ECO:0007669"/>
    <property type="project" value="TreeGrafter"/>
</dbReference>
<evidence type="ECO:0000256" key="2">
    <source>
        <dbReference type="PROSITE-ProRule" id="PRU00089"/>
    </source>
</evidence>
<keyword evidence="1 2" id="KW-0238">DNA-binding</keyword>
<dbReference type="PANTHER" id="PTHR11829:SF343">
    <property type="entry name" value="FORK-HEAD DOMAIN-CONTAINING PROTEIN"/>
    <property type="match status" value="1"/>
</dbReference>
<evidence type="ECO:0000259" key="3">
    <source>
        <dbReference type="PROSITE" id="PS50039"/>
    </source>
</evidence>
<dbReference type="CDD" id="cd00059">
    <property type="entry name" value="FH_FOX"/>
    <property type="match status" value="1"/>
</dbReference>
<dbReference type="AlphaFoldDB" id="A0A165QIH0"/>
<name>A0A165QIH0_EXIGL</name>